<feature type="transmembrane region" description="Helical" evidence="6">
    <location>
        <begin position="272"/>
        <end position="292"/>
    </location>
</feature>
<organism evidence="8 9">
    <name type="scientific">Candidatus Enterococcus murrayae</name>
    <dbReference type="NCBI Taxonomy" id="2815321"/>
    <lineage>
        <taxon>Bacteria</taxon>
        <taxon>Bacillati</taxon>
        <taxon>Bacillota</taxon>
        <taxon>Bacilli</taxon>
        <taxon>Lactobacillales</taxon>
        <taxon>Enterococcaceae</taxon>
        <taxon>Enterococcus</taxon>
    </lineage>
</organism>
<name>A0ABS3HPF0_9ENTE</name>
<feature type="transmembrane region" description="Helical" evidence="6">
    <location>
        <begin position="37"/>
        <end position="56"/>
    </location>
</feature>
<dbReference type="InterPro" id="IPR003594">
    <property type="entry name" value="HATPase_dom"/>
</dbReference>
<dbReference type="CDD" id="cd16917">
    <property type="entry name" value="HATPase_UhpB-NarQ-NarX-like"/>
    <property type="match status" value="1"/>
</dbReference>
<dbReference type="PROSITE" id="PS50109">
    <property type="entry name" value="HIS_KIN"/>
    <property type="match status" value="1"/>
</dbReference>
<dbReference type="Pfam" id="PF02518">
    <property type="entry name" value="HATPase_c"/>
    <property type="match status" value="1"/>
</dbReference>
<dbReference type="PANTHER" id="PTHR24421:SF10">
    <property type="entry name" value="NITRATE_NITRITE SENSOR PROTEIN NARQ"/>
    <property type="match status" value="1"/>
</dbReference>
<evidence type="ECO:0000256" key="1">
    <source>
        <dbReference type="ARBA" id="ARBA00000085"/>
    </source>
</evidence>
<feature type="transmembrane region" description="Helical" evidence="6">
    <location>
        <begin position="209"/>
        <end position="229"/>
    </location>
</feature>
<dbReference type="PANTHER" id="PTHR24421">
    <property type="entry name" value="NITRATE/NITRITE SENSOR PROTEIN NARX-RELATED"/>
    <property type="match status" value="1"/>
</dbReference>
<gene>
    <name evidence="8" type="ORF">JZO85_21805</name>
</gene>
<feature type="transmembrane region" description="Helical" evidence="6">
    <location>
        <begin position="12"/>
        <end position="31"/>
    </location>
</feature>
<dbReference type="Gene3D" id="3.30.565.10">
    <property type="entry name" value="Histidine kinase-like ATPase, C-terminal domain"/>
    <property type="match status" value="1"/>
</dbReference>
<feature type="transmembrane region" description="Helical" evidence="6">
    <location>
        <begin position="241"/>
        <end position="266"/>
    </location>
</feature>
<dbReference type="Proteomes" id="UP000664495">
    <property type="component" value="Unassembled WGS sequence"/>
</dbReference>
<comment type="catalytic activity">
    <reaction evidence="1">
        <text>ATP + protein L-histidine = ADP + protein N-phospho-L-histidine.</text>
        <dbReference type="EC" id="2.7.13.3"/>
    </reaction>
</comment>
<evidence type="ECO:0000256" key="6">
    <source>
        <dbReference type="SAM" id="Phobius"/>
    </source>
</evidence>
<dbReference type="EMBL" id="JAFLVR010000078">
    <property type="protein sequence ID" value="MBO0454907.1"/>
    <property type="molecule type" value="Genomic_DNA"/>
</dbReference>
<feature type="domain" description="Histidine kinase" evidence="7">
    <location>
        <begin position="468"/>
        <end position="651"/>
    </location>
</feature>
<evidence type="ECO:0000256" key="2">
    <source>
        <dbReference type="ARBA" id="ARBA00012438"/>
    </source>
</evidence>
<keyword evidence="3" id="KW-0808">Transferase</keyword>
<dbReference type="RefSeq" id="WP_207110633.1">
    <property type="nucleotide sequence ID" value="NZ_JAFLVR010000078.1"/>
</dbReference>
<evidence type="ECO:0000256" key="5">
    <source>
        <dbReference type="ARBA" id="ARBA00023012"/>
    </source>
</evidence>
<feature type="transmembrane region" description="Helical" evidence="6">
    <location>
        <begin position="86"/>
        <end position="107"/>
    </location>
</feature>
<comment type="caution">
    <text evidence="8">The sequence shown here is derived from an EMBL/GenBank/DDBJ whole genome shotgun (WGS) entry which is preliminary data.</text>
</comment>
<keyword evidence="6" id="KW-1133">Transmembrane helix</keyword>
<dbReference type="SUPFAM" id="SSF55874">
    <property type="entry name" value="ATPase domain of HSP90 chaperone/DNA topoisomerase II/histidine kinase"/>
    <property type="match status" value="1"/>
</dbReference>
<feature type="transmembrane region" description="Helical" evidence="6">
    <location>
        <begin position="144"/>
        <end position="163"/>
    </location>
</feature>
<keyword evidence="6" id="KW-0472">Membrane</keyword>
<evidence type="ECO:0000313" key="9">
    <source>
        <dbReference type="Proteomes" id="UP000664495"/>
    </source>
</evidence>
<evidence type="ECO:0000313" key="8">
    <source>
        <dbReference type="EMBL" id="MBO0454907.1"/>
    </source>
</evidence>
<proteinExistence type="predicted"/>
<protein>
    <recommendedName>
        <fullName evidence="2">histidine kinase</fullName>
        <ecNumber evidence="2">2.7.13.3</ecNumber>
    </recommendedName>
</protein>
<keyword evidence="5" id="KW-0902">Two-component regulatory system</keyword>
<keyword evidence="9" id="KW-1185">Reference proteome</keyword>
<dbReference type="InterPro" id="IPR036890">
    <property type="entry name" value="HATPase_C_sf"/>
</dbReference>
<evidence type="ECO:0000259" key="7">
    <source>
        <dbReference type="PROSITE" id="PS50109"/>
    </source>
</evidence>
<feature type="transmembrane region" description="Helical" evidence="6">
    <location>
        <begin position="63"/>
        <end position="80"/>
    </location>
</feature>
<evidence type="ECO:0000256" key="4">
    <source>
        <dbReference type="ARBA" id="ARBA00022777"/>
    </source>
</evidence>
<keyword evidence="6" id="KW-0812">Transmembrane</keyword>
<feature type="transmembrane region" description="Helical" evidence="6">
    <location>
        <begin position="175"/>
        <end position="197"/>
    </location>
</feature>
<evidence type="ECO:0000256" key="3">
    <source>
        <dbReference type="ARBA" id="ARBA00022679"/>
    </source>
</evidence>
<dbReference type="SMART" id="SM00387">
    <property type="entry name" value="HATPase_c"/>
    <property type="match status" value="1"/>
</dbReference>
<keyword evidence="4" id="KW-0418">Kinase</keyword>
<dbReference type="EC" id="2.7.13.3" evidence="2"/>
<feature type="transmembrane region" description="Helical" evidence="6">
    <location>
        <begin position="119"/>
        <end position="138"/>
    </location>
</feature>
<dbReference type="InterPro" id="IPR050482">
    <property type="entry name" value="Sensor_HK_TwoCompSys"/>
</dbReference>
<reference evidence="8 9" key="1">
    <citation type="submission" date="2021-03" db="EMBL/GenBank/DDBJ databases">
        <title>Enterococcal diversity collection.</title>
        <authorList>
            <person name="Gilmore M.S."/>
            <person name="Schwartzman J."/>
            <person name="Van Tyne D."/>
            <person name="Martin M."/>
            <person name="Earl A.M."/>
            <person name="Manson A.L."/>
            <person name="Straub T."/>
            <person name="Salamzade R."/>
            <person name="Saavedra J."/>
            <person name="Lebreton F."/>
            <person name="Prichula J."/>
            <person name="Schaufler K."/>
            <person name="Gaca A."/>
            <person name="Sgardioli B."/>
            <person name="Wagenaar J."/>
            <person name="Strong T."/>
        </authorList>
    </citation>
    <scope>NUCLEOTIDE SEQUENCE [LARGE SCALE GENOMIC DNA]</scope>
    <source>
        <strain evidence="8 9">MJM16</strain>
    </source>
</reference>
<sequence length="651" mass="74781">MRRISMRNLLKVLILSSIVGLAIVLSMIGDLNVYQNFYENIAFSFVFLGIALVTSFKADETRIINVFISLMVILALFFFTNSVKSVFLATVSLVTFAVFPLIIFYLFLNFIYPNYNGEFYQMIIGLQMICLFNLVIIFSNYDNVFLYFSTMLTSVVFCFIVYINNMRVQIPIRKLHISFLFMSILLSIIPFVVSSIIKIKSDPVKENMTFPNSFYLFIILPLCVAYVLIKQHNINFKYRYDFNYQILTIGFTILFTAGTSKFIFGFTNDQSYLAGLVAFVSILIYIFSFSLIQKRRLDDFNKSINESNYCKESIERQINFDSFVRFLDKYLQEILLLDYDIDAFMLLWKEGSSFIKIGSIDGIVINKDFSSLSTPEINKVDGKNIVSVPIVKGKINLGTLLLDTDKEIDFIHSERFVLMIDILVELLTSRILSEHSGNFIVPETMYGAFVSNMVNMHIEQSNKTYAEFVHDEILQPVLAIKNYASLIENQDDLKKTIQDNSEMLTSKLREHIFEKFPVNITVLPLKENLEILKNSLLESNKNFNIDLYVQADFYVDEIKKVTIYRIVRELLVNSIKHSKGNQSTVSITQDKLGIEIVVMDDGVGINSERMYRALHKKSNGLFSVNDKVKSLGGHIHLENADGLTITVMIPN</sequence>
<dbReference type="InterPro" id="IPR005467">
    <property type="entry name" value="His_kinase_dom"/>
</dbReference>
<accession>A0ABS3HPF0</accession>